<dbReference type="AlphaFoldDB" id="A0A0F9EH97"/>
<protein>
    <submittedName>
        <fullName evidence="1">Uncharacterized protein</fullName>
    </submittedName>
</protein>
<gene>
    <name evidence="1" type="ORF">LCGC14_2152590</name>
</gene>
<comment type="caution">
    <text evidence="1">The sequence shown here is derived from an EMBL/GenBank/DDBJ whole genome shotgun (WGS) entry which is preliminary data.</text>
</comment>
<accession>A0A0F9EH97</accession>
<name>A0A0F9EH97_9ZZZZ</name>
<sequence length="92" mass="9323">MLRVRQKAFWPQAAGLSATSVVSETTTLFSDGNIVALDTPIITPSNAAAAALEGGATGVFAVCTAGVCTITHVAAAGGEIWHVVIIPQGMIE</sequence>
<evidence type="ECO:0000313" key="1">
    <source>
        <dbReference type="EMBL" id="KKL65676.1"/>
    </source>
</evidence>
<dbReference type="EMBL" id="LAZR01027457">
    <property type="protein sequence ID" value="KKL65676.1"/>
    <property type="molecule type" value="Genomic_DNA"/>
</dbReference>
<reference evidence="1" key="1">
    <citation type="journal article" date="2015" name="Nature">
        <title>Complex archaea that bridge the gap between prokaryotes and eukaryotes.</title>
        <authorList>
            <person name="Spang A."/>
            <person name="Saw J.H."/>
            <person name="Jorgensen S.L."/>
            <person name="Zaremba-Niedzwiedzka K."/>
            <person name="Martijn J."/>
            <person name="Lind A.E."/>
            <person name="van Eijk R."/>
            <person name="Schleper C."/>
            <person name="Guy L."/>
            <person name="Ettema T.J."/>
        </authorList>
    </citation>
    <scope>NUCLEOTIDE SEQUENCE</scope>
</reference>
<organism evidence="1">
    <name type="scientific">marine sediment metagenome</name>
    <dbReference type="NCBI Taxonomy" id="412755"/>
    <lineage>
        <taxon>unclassified sequences</taxon>
        <taxon>metagenomes</taxon>
        <taxon>ecological metagenomes</taxon>
    </lineage>
</organism>
<proteinExistence type="predicted"/>